<dbReference type="EMBL" id="JAUSTY010000008">
    <property type="protein sequence ID" value="MDQ0166315.1"/>
    <property type="molecule type" value="Genomic_DNA"/>
</dbReference>
<name>A0ABT9VZ95_9BACI</name>
<dbReference type="InterPro" id="IPR016047">
    <property type="entry name" value="M23ase_b-sheet_dom"/>
</dbReference>
<gene>
    <name evidence="6" type="ORF">J2S11_002219</name>
</gene>
<accession>A0ABT9VZ95</accession>
<keyword evidence="3" id="KW-0812">Transmembrane</keyword>
<sequence length="403" mass="44887">MTVWGKKNWIKVSLSMVVTVSLISGSLFIGNPLEGQANSNDERIRQKEAEIAELERQHAQTRAEINEIRNKVNELIAEERTLNDDIVKLDLEIATTKSNIELQETEIAITEVKAYEAALELQAAEEQVAKREDLLKTRVRAMYESGGTVDYLEVLMGSSNFGEFLERLDFLSLLVQQDQKIVEDFIHAKELVEEKKEEIEQYLVLLEEQLNSLNALKADFEKQQKDKQVAIAAIQVTQEELAREEAEAFAAATALANQKAVAQKELEDLRWDGIFAWPVPNSKRITSHFGLRKDPFTGQTRGHNGMDIGAPQGTTIVAAASGVVLVAEYLNGYGNTVIVEHGDGIRTLYGHIRNGGIVVSVGDRVDREQKIAEVGSTGRSTGPHLHFEVHKNGVQTDPVDYLK</sequence>
<dbReference type="Gene3D" id="2.70.70.10">
    <property type="entry name" value="Glucose Permease (Domain IIA)"/>
    <property type="match status" value="1"/>
</dbReference>
<keyword evidence="7" id="KW-1185">Reference proteome</keyword>
<reference evidence="6 7" key="1">
    <citation type="submission" date="2023-07" db="EMBL/GenBank/DDBJ databases">
        <title>Genomic Encyclopedia of Type Strains, Phase IV (KMG-IV): sequencing the most valuable type-strain genomes for metagenomic binning, comparative biology and taxonomic classification.</title>
        <authorList>
            <person name="Goeker M."/>
        </authorList>
    </citation>
    <scope>NUCLEOTIDE SEQUENCE [LARGE SCALE GENOMIC DNA]</scope>
    <source>
        <strain evidence="6 7">DSM 12751</strain>
    </source>
</reference>
<keyword evidence="2" id="KW-0175">Coiled coil</keyword>
<dbReference type="Pfam" id="PF01551">
    <property type="entry name" value="Peptidase_M23"/>
    <property type="match status" value="1"/>
</dbReference>
<evidence type="ECO:0000256" key="3">
    <source>
        <dbReference type="SAM" id="Phobius"/>
    </source>
</evidence>
<feature type="domain" description="Peptidoglycan hydrolase PcsB coiled-coil" evidence="5">
    <location>
        <begin position="123"/>
        <end position="195"/>
    </location>
</feature>
<comment type="caution">
    <text evidence="6">The sequence shown here is derived from an EMBL/GenBank/DDBJ whole genome shotgun (WGS) entry which is preliminary data.</text>
</comment>
<proteinExistence type="predicted"/>
<keyword evidence="3" id="KW-1133">Transmembrane helix</keyword>
<keyword evidence="1" id="KW-0732">Signal</keyword>
<dbReference type="Gene3D" id="6.10.250.3150">
    <property type="match status" value="1"/>
</dbReference>
<dbReference type="CDD" id="cd12797">
    <property type="entry name" value="M23_peptidase"/>
    <property type="match status" value="1"/>
</dbReference>
<dbReference type="InterPro" id="IPR057309">
    <property type="entry name" value="PcsB_CC"/>
</dbReference>
<keyword evidence="6" id="KW-0378">Hydrolase</keyword>
<keyword evidence="3" id="KW-0472">Membrane</keyword>
<dbReference type="PANTHER" id="PTHR21666:SF289">
    <property type="entry name" value="L-ALA--D-GLU ENDOPEPTIDASE"/>
    <property type="match status" value="1"/>
</dbReference>
<dbReference type="InterPro" id="IPR011055">
    <property type="entry name" value="Dup_hybrid_motif"/>
</dbReference>
<evidence type="ECO:0000259" key="5">
    <source>
        <dbReference type="Pfam" id="PF24568"/>
    </source>
</evidence>
<dbReference type="PANTHER" id="PTHR21666">
    <property type="entry name" value="PEPTIDASE-RELATED"/>
    <property type="match status" value="1"/>
</dbReference>
<dbReference type="Pfam" id="PF24568">
    <property type="entry name" value="CC_PcsB"/>
    <property type="match status" value="1"/>
</dbReference>
<evidence type="ECO:0000313" key="6">
    <source>
        <dbReference type="EMBL" id="MDQ0166315.1"/>
    </source>
</evidence>
<feature type="coiled-coil region" evidence="2">
    <location>
        <begin position="37"/>
        <end position="85"/>
    </location>
</feature>
<dbReference type="Proteomes" id="UP001235840">
    <property type="component" value="Unassembled WGS sequence"/>
</dbReference>
<evidence type="ECO:0000313" key="7">
    <source>
        <dbReference type="Proteomes" id="UP001235840"/>
    </source>
</evidence>
<dbReference type="SUPFAM" id="SSF51261">
    <property type="entry name" value="Duplicated hybrid motif"/>
    <property type="match status" value="1"/>
</dbReference>
<protein>
    <submittedName>
        <fullName evidence="6">Murein DD-endopeptidase MepM/ murein hydrolase activator NlpD</fullName>
    </submittedName>
</protein>
<dbReference type="InterPro" id="IPR050570">
    <property type="entry name" value="Cell_wall_metabolism_enzyme"/>
</dbReference>
<feature type="domain" description="M23ase beta-sheet core" evidence="4">
    <location>
        <begin position="302"/>
        <end position="398"/>
    </location>
</feature>
<evidence type="ECO:0000256" key="1">
    <source>
        <dbReference type="ARBA" id="ARBA00022729"/>
    </source>
</evidence>
<dbReference type="GO" id="GO:0016787">
    <property type="term" value="F:hydrolase activity"/>
    <property type="evidence" value="ECO:0007669"/>
    <property type="project" value="UniProtKB-KW"/>
</dbReference>
<evidence type="ECO:0000256" key="2">
    <source>
        <dbReference type="SAM" id="Coils"/>
    </source>
</evidence>
<organism evidence="6 7">
    <name type="scientific">Caldalkalibacillus horti</name>
    <dbReference type="NCBI Taxonomy" id="77523"/>
    <lineage>
        <taxon>Bacteria</taxon>
        <taxon>Bacillati</taxon>
        <taxon>Bacillota</taxon>
        <taxon>Bacilli</taxon>
        <taxon>Bacillales</taxon>
        <taxon>Bacillaceae</taxon>
        <taxon>Caldalkalibacillus</taxon>
    </lineage>
</organism>
<evidence type="ECO:0000259" key="4">
    <source>
        <dbReference type="Pfam" id="PF01551"/>
    </source>
</evidence>
<feature type="transmembrane region" description="Helical" evidence="3">
    <location>
        <begin position="12"/>
        <end position="30"/>
    </location>
</feature>
<feature type="coiled-coil region" evidence="2">
    <location>
        <begin position="188"/>
        <end position="272"/>
    </location>
</feature>